<evidence type="ECO:0000259" key="1">
    <source>
        <dbReference type="Pfam" id="PF18735"/>
    </source>
</evidence>
<accession>A0A6B3SNV5</accession>
<keyword evidence="3" id="KW-1185">Reference proteome</keyword>
<dbReference type="AlphaFoldDB" id="A0A6B3SNV5"/>
<evidence type="ECO:0000313" key="2">
    <source>
        <dbReference type="EMBL" id="NEX62484.1"/>
    </source>
</evidence>
<name>A0A6B3SNV5_9BURK</name>
<evidence type="ECO:0000313" key="3">
    <source>
        <dbReference type="Proteomes" id="UP000482155"/>
    </source>
</evidence>
<proteinExistence type="predicted"/>
<reference evidence="2 3" key="1">
    <citation type="submission" date="2020-02" db="EMBL/GenBank/DDBJ databases">
        <authorList>
            <person name="Kim M.K."/>
        </authorList>
    </citation>
    <scope>NUCLEOTIDE SEQUENCE [LARGE SCALE GENOMIC DNA]</scope>
    <source>
        <strain evidence="2 3">17J57-3</strain>
    </source>
</reference>
<feature type="domain" description="RiboL-PSP-HEPN" evidence="1">
    <location>
        <begin position="12"/>
        <end position="192"/>
    </location>
</feature>
<comment type="caution">
    <text evidence="2">The sequence shown here is derived from an EMBL/GenBank/DDBJ whole genome shotgun (WGS) entry which is preliminary data.</text>
</comment>
<dbReference type="EMBL" id="JAAIVB010000051">
    <property type="protein sequence ID" value="NEX62484.1"/>
    <property type="molecule type" value="Genomic_DNA"/>
</dbReference>
<dbReference type="RefSeq" id="WP_163964826.1">
    <property type="nucleotide sequence ID" value="NZ_JAAIVB010000051.1"/>
</dbReference>
<dbReference type="Pfam" id="PF18735">
    <property type="entry name" value="HEPN_RiboL-PSP"/>
    <property type="match status" value="1"/>
</dbReference>
<organism evidence="2 3">
    <name type="scientific">Noviherbaspirillum galbum</name>
    <dbReference type="NCBI Taxonomy" id="2709383"/>
    <lineage>
        <taxon>Bacteria</taxon>
        <taxon>Pseudomonadati</taxon>
        <taxon>Pseudomonadota</taxon>
        <taxon>Betaproteobacteria</taxon>
        <taxon>Burkholderiales</taxon>
        <taxon>Oxalobacteraceae</taxon>
        <taxon>Noviherbaspirillum</taxon>
    </lineage>
</organism>
<gene>
    <name evidence="2" type="ORF">G3574_15450</name>
</gene>
<sequence>MAHKVVVEILENNKWRFGEFARVKTNSAKVDEKFWCRLCIPVIYAHWEGFVVDSLKEMLKYLNSLKLNPSLVPTNLVVFCLGDSYRSLSGKQSFEQRIEFTKKFNKLLSNTLSFATKIETKSNLKSDVLKNVCGVFRFDFDRFSDVVHELDRLVHLRNSIAHGENAIVPDMQNILKYIDAVSNAMDLLIEEIDSFLNDEKYLDVDDVVKQV</sequence>
<dbReference type="Proteomes" id="UP000482155">
    <property type="component" value="Unassembled WGS sequence"/>
</dbReference>
<protein>
    <recommendedName>
        <fullName evidence="1">RiboL-PSP-HEPN domain-containing protein</fullName>
    </recommendedName>
</protein>
<dbReference type="InterPro" id="IPR041519">
    <property type="entry name" value="HEPN_RiboL-PSP"/>
</dbReference>